<dbReference type="GO" id="GO:0032153">
    <property type="term" value="C:cell division site"/>
    <property type="evidence" value="ECO:0007669"/>
    <property type="project" value="TreeGrafter"/>
</dbReference>
<feature type="transmembrane region" description="Helical" evidence="6">
    <location>
        <begin position="364"/>
        <end position="388"/>
    </location>
</feature>
<reference evidence="7" key="1">
    <citation type="submission" date="2020-10" db="EMBL/GenBank/DDBJ databases">
        <authorList>
            <person name="Gilroy R."/>
        </authorList>
    </citation>
    <scope>NUCLEOTIDE SEQUENCE</scope>
    <source>
        <strain evidence="7">ChiSxjej2B14-8506</strain>
    </source>
</reference>
<evidence type="ECO:0000256" key="6">
    <source>
        <dbReference type="SAM" id="Phobius"/>
    </source>
</evidence>
<dbReference type="InterPro" id="IPR001182">
    <property type="entry name" value="FtsW/RodA"/>
</dbReference>
<dbReference type="Proteomes" id="UP000824123">
    <property type="component" value="Unassembled WGS sequence"/>
</dbReference>
<feature type="transmembrane region" description="Helical" evidence="6">
    <location>
        <begin position="326"/>
        <end position="344"/>
    </location>
</feature>
<evidence type="ECO:0000313" key="7">
    <source>
        <dbReference type="EMBL" id="HIU46977.1"/>
    </source>
</evidence>
<feature type="transmembrane region" description="Helical" evidence="6">
    <location>
        <begin position="288"/>
        <end position="314"/>
    </location>
</feature>
<dbReference type="GO" id="GO:0005886">
    <property type="term" value="C:plasma membrane"/>
    <property type="evidence" value="ECO:0007669"/>
    <property type="project" value="TreeGrafter"/>
</dbReference>
<keyword evidence="4 6" id="KW-1133">Transmembrane helix</keyword>
<feature type="transmembrane region" description="Helical" evidence="6">
    <location>
        <begin position="69"/>
        <end position="91"/>
    </location>
</feature>
<dbReference type="PANTHER" id="PTHR30474">
    <property type="entry name" value="CELL CYCLE PROTEIN"/>
    <property type="match status" value="1"/>
</dbReference>
<evidence type="ECO:0000256" key="5">
    <source>
        <dbReference type="ARBA" id="ARBA00023136"/>
    </source>
</evidence>
<comment type="subcellular location">
    <subcellularLocation>
        <location evidence="1">Membrane</location>
        <topology evidence="1">Multi-pass membrane protein</topology>
    </subcellularLocation>
</comment>
<dbReference type="GO" id="GO:0051301">
    <property type="term" value="P:cell division"/>
    <property type="evidence" value="ECO:0007669"/>
    <property type="project" value="InterPro"/>
</dbReference>
<feature type="transmembrane region" description="Helical" evidence="6">
    <location>
        <begin position="165"/>
        <end position="198"/>
    </location>
</feature>
<evidence type="ECO:0000256" key="4">
    <source>
        <dbReference type="ARBA" id="ARBA00022989"/>
    </source>
</evidence>
<keyword evidence="3" id="KW-0133">Cell shape</keyword>
<protein>
    <submittedName>
        <fullName evidence="7">Rod shape-determining protein RodA</fullName>
    </submittedName>
</protein>
<gene>
    <name evidence="7" type="ORF">IAC59_06930</name>
</gene>
<dbReference type="AlphaFoldDB" id="A0A9D1LS47"/>
<dbReference type="EMBL" id="DVNK01000041">
    <property type="protein sequence ID" value="HIU46977.1"/>
    <property type="molecule type" value="Genomic_DNA"/>
</dbReference>
<name>A0A9D1LS47_9FIRM</name>
<keyword evidence="5 6" id="KW-0472">Membrane</keyword>
<dbReference type="PANTHER" id="PTHR30474:SF1">
    <property type="entry name" value="PEPTIDOGLYCAN GLYCOSYLTRANSFERASE MRDB"/>
    <property type="match status" value="1"/>
</dbReference>
<dbReference type="GO" id="GO:0015648">
    <property type="term" value="F:lipid-linked peptidoglycan transporter activity"/>
    <property type="evidence" value="ECO:0007669"/>
    <property type="project" value="TreeGrafter"/>
</dbReference>
<feature type="transmembrane region" description="Helical" evidence="6">
    <location>
        <begin position="98"/>
        <end position="116"/>
    </location>
</feature>
<reference evidence="7" key="2">
    <citation type="journal article" date="2021" name="PeerJ">
        <title>Extensive microbial diversity within the chicken gut microbiome revealed by metagenomics and culture.</title>
        <authorList>
            <person name="Gilroy R."/>
            <person name="Ravi A."/>
            <person name="Getino M."/>
            <person name="Pursley I."/>
            <person name="Horton D.L."/>
            <person name="Alikhan N.F."/>
            <person name="Baker D."/>
            <person name="Gharbi K."/>
            <person name="Hall N."/>
            <person name="Watson M."/>
            <person name="Adriaenssens E.M."/>
            <person name="Foster-Nyarko E."/>
            <person name="Jarju S."/>
            <person name="Secka A."/>
            <person name="Antonio M."/>
            <person name="Oren A."/>
            <person name="Chaudhuri R.R."/>
            <person name="La Ragione R."/>
            <person name="Hildebrand F."/>
            <person name="Pallen M.J."/>
        </authorList>
    </citation>
    <scope>NUCLEOTIDE SEQUENCE</scope>
    <source>
        <strain evidence="7">ChiSxjej2B14-8506</strain>
    </source>
</reference>
<comment type="caution">
    <text evidence="7">The sequence shown here is derived from an EMBL/GenBank/DDBJ whole genome shotgun (WGS) entry which is preliminary data.</text>
</comment>
<accession>A0A9D1LS47</accession>
<evidence type="ECO:0000313" key="8">
    <source>
        <dbReference type="Proteomes" id="UP000824123"/>
    </source>
</evidence>
<feature type="transmembrane region" description="Helical" evidence="6">
    <location>
        <begin position="205"/>
        <end position="225"/>
    </location>
</feature>
<organism evidence="7 8">
    <name type="scientific">Candidatus Fimadaptatus faecigallinarum</name>
    <dbReference type="NCBI Taxonomy" id="2840814"/>
    <lineage>
        <taxon>Bacteria</taxon>
        <taxon>Bacillati</taxon>
        <taxon>Bacillota</taxon>
        <taxon>Clostridia</taxon>
        <taxon>Eubacteriales</taxon>
        <taxon>Candidatus Fimadaptatus</taxon>
    </lineage>
</organism>
<evidence type="ECO:0000256" key="3">
    <source>
        <dbReference type="ARBA" id="ARBA00022960"/>
    </source>
</evidence>
<dbReference type="Pfam" id="PF01098">
    <property type="entry name" value="FTSW_RODA_SPOVE"/>
    <property type="match status" value="1"/>
</dbReference>
<evidence type="ECO:0000256" key="1">
    <source>
        <dbReference type="ARBA" id="ARBA00004141"/>
    </source>
</evidence>
<dbReference type="GO" id="GO:0008360">
    <property type="term" value="P:regulation of cell shape"/>
    <property type="evidence" value="ECO:0007669"/>
    <property type="project" value="UniProtKB-KW"/>
</dbReference>
<evidence type="ECO:0000256" key="2">
    <source>
        <dbReference type="ARBA" id="ARBA00022692"/>
    </source>
</evidence>
<keyword evidence="2 6" id="KW-0812">Transmembrane</keyword>
<sequence>MGAKRSKTMFIKPRARMFRYFDWTLLLCMLALIAIGIMSIAEATATPVTDENASLLDILSQQSLYYPRLQLIWALVGLVLTGVVLTVNYKFIASKTNWIYWLNIAMLVFVLLGERGRGNMAGWFRVGSRTIQPSEIAKLAIILGLARRLALLDKPVSTVRELGSLILYISIPLVLICAQPDVGTALVYVFIFGFMLFMSGIKLKLFSGLVGLGIIGIIVAGLVMMQSGGFRLERILVFLGSENVSSDAATQTTNAKMAVGSGQLLGKGLFKSGSMSQLGYIPDDHTDFLYAITCETFGFVGGITVIVLYFIMLMRMLSLSRKIEDKFASMVIVGVMAMLLFHVFENVGMVVGLMPVTGIPLPFMSYGGSNLLTNMTSVAIVLNVSMVCRYRQELRRRKQERAALKYAETEKQSA</sequence>
<proteinExistence type="predicted"/>